<organism evidence="2 3">
    <name type="scientific">Parashewanella curva</name>
    <dbReference type="NCBI Taxonomy" id="2338552"/>
    <lineage>
        <taxon>Bacteria</taxon>
        <taxon>Pseudomonadati</taxon>
        <taxon>Pseudomonadota</taxon>
        <taxon>Gammaproteobacteria</taxon>
        <taxon>Alteromonadales</taxon>
        <taxon>Shewanellaceae</taxon>
        <taxon>Parashewanella</taxon>
    </lineage>
</organism>
<dbReference type="RefSeq" id="WP_121840549.1">
    <property type="nucleotide sequence ID" value="NZ_ML014845.1"/>
</dbReference>
<comment type="caution">
    <text evidence="2">The sequence shown here is derived from an EMBL/GenBank/DDBJ whole genome shotgun (WGS) entry which is preliminary data.</text>
</comment>
<dbReference type="PANTHER" id="PTHR11102:SF160">
    <property type="entry name" value="ERAD-ASSOCIATED E3 UBIQUITIN-PROTEIN LIGASE COMPONENT HRD3"/>
    <property type="match status" value="1"/>
</dbReference>
<dbReference type="EMBL" id="QZEI01000096">
    <property type="protein sequence ID" value="RLV58119.1"/>
    <property type="molecule type" value="Genomic_DNA"/>
</dbReference>
<feature type="signal peptide" evidence="1">
    <location>
        <begin position="1"/>
        <end position="18"/>
    </location>
</feature>
<feature type="chain" id="PRO_5018126486" evidence="1">
    <location>
        <begin position="19"/>
        <end position="201"/>
    </location>
</feature>
<reference evidence="2 3" key="1">
    <citation type="submission" date="2018-09" db="EMBL/GenBank/DDBJ databases">
        <title>Phylogeny of the Shewanellaceae, and recommendation for two new genera, Pseudoshewanella and Parashewanella.</title>
        <authorList>
            <person name="Wang G."/>
        </authorList>
    </citation>
    <scope>NUCLEOTIDE SEQUENCE [LARGE SCALE GENOMIC DNA]</scope>
    <source>
        <strain evidence="2 3">C51</strain>
    </source>
</reference>
<keyword evidence="1" id="KW-0732">Signal</keyword>
<protein>
    <submittedName>
        <fullName evidence="2">Sel1 repeat family protein</fullName>
    </submittedName>
</protein>
<evidence type="ECO:0000313" key="3">
    <source>
        <dbReference type="Proteomes" id="UP000281474"/>
    </source>
</evidence>
<dbReference type="AlphaFoldDB" id="A0A3L8PTI3"/>
<sequence>MRVIAFLIIAVFSTASFAFPMPQPEQERVLTRIAMIQLNAEQGNQDAEYAYGLLLLSGKYLPKDINSGFEWLKKAADNGHKKAQKTVANLAFDGKLVKRDLSLAQKWYSKHLTPYSHFRLGFIYAVGGDGVQRNCSKAADEFLSAGDKNAKSNAVWVWSTCPDKHARNAKQAIKLGLELYKRYPNDFVVLDNLAAAYAEAG</sequence>
<dbReference type="InterPro" id="IPR006597">
    <property type="entry name" value="Sel1-like"/>
</dbReference>
<dbReference type="PANTHER" id="PTHR11102">
    <property type="entry name" value="SEL-1-LIKE PROTEIN"/>
    <property type="match status" value="1"/>
</dbReference>
<dbReference type="Proteomes" id="UP000281474">
    <property type="component" value="Unassembled WGS sequence"/>
</dbReference>
<keyword evidence="3" id="KW-1185">Reference proteome</keyword>
<dbReference type="SUPFAM" id="SSF81901">
    <property type="entry name" value="HCP-like"/>
    <property type="match status" value="1"/>
</dbReference>
<dbReference type="InterPro" id="IPR011990">
    <property type="entry name" value="TPR-like_helical_dom_sf"/>
</dbReference>
<dbReference type="InterPro" id="IPR050767">
    <property type="entry name" value="Sel1_AlgK"/>
</dbReference>
<accession>A0A3L8PTI3</accession>
<dbReference type="Gene3D" id="1.25.40.10">
    <property type="entry name" value="Tetratricopeptide repeat domain"/>
    <property type="match status" value="1"/>
</dbReference>
<name>A0A3L8PTI3_9GAMM</name>
<dbReference type="OrthoDB" id="6466104at2"/>
<gene>
    <name evidence="2" type="ORF">D5018_18925</name>
</gene>
<dbReference type="Pfam" id="PF08238">
    <property type="entry name" value="Sel1"/>
    <property type="match status" value="3"/>
</dbReference>
<evidence type="ECO:0000313" key="2">
    <source>
        <dbReference type="EMBL" id="RLV58119.1"/>
    </source>
</evidence>
<dbReference type="SMART" id="SM00671">
    <property type="entry name" value="SEL1"/>
    <property type="match status" value="3"/>
</dbReference>
<evidence type="ECO:0000256" key="1">
    <source>
        <dbReference type="SAM" id="SignalP"/>
    </source>
</evidence>
<proteinExistence type="predicted"/>